<dbReference type="AlphaFoldDB" id="A0A8S1IXG1"/>
<comment type="caution">
    <text evidence="3">The sequence shown here is derived from an EMBL/GenBank/DDBJ whole genome shotgun (WGS) entry which is preliminary data.</text>
</comment>
<sequence length="189" mass="20776">MQTLKRRRVEHALGPRGRDAKMPTSLMYARDSQTAAERRRLLVEATKGEFFPRHLTLLREKEFPLEEWPSRRCPPSQVWLSHSELLVGTKCNSLLRLDPERATATSVPLPQVEARHSGAGDRLSCGIHAIAINPSHTMLATGGAEPEDCAVLGLPNFEHLQTMRGAGRGSRCLGSSCLLIEICFGTPGA</sequence>
<feature type="region of interest" description="Disordered" evidence="1">
    <location>
        <begin position="1"/>
        <end position="21"/>
    </location>
</feature>
<protein>
    <recommendedName>
        <fullName evidence="2">DDB1- and CUL4-associated factor 12 beta-propeller domain-containing protein</fullName>
    </recommendedName>
</protein>
<dbReference type="Proteomes" id="UP000708148">
    <property type="component" value="Unassembled WGS sequence"/>
</dbReference>
<accession>A0A8S1IXG1</accession>
<reference evidence="3" key="1">
    <citation type="submission" date="2020-12" db="EMBL/GenBank/DDBJ databases">
        <authorList>
            <person name="Iha C."/>
        </authorList>
    </citation>
    <scope>NUCLEOTIDE SEQUENCE</scope>
</reference>
<feature type="domain" description="DDB1- and CUL4-associated factor 12 beta-propeller" evidence="2">
    <location>
        <begin position="78"/>
        <end position="160"/>
    </location>
</feature>
<dbReference type="OrthoDB" id="10251741at2759"/>
<gene>
    <name evidence="3" type="ORF">OSTQU699_LOCUS4075</name>
</gene>
<dbReference type="InterPro" id="IPR056151">
    <property type="entry name" value="Beta-prop_DCAF12"/>
</dbReference>
<evidence type="ECO:0000259" key="2">
    <source>
        <dbReference type="Pfam" id="PF23760"/>
    </source>
</evidence>
<keyword evidence="4" id="KW-1185">Reference proteome</keyword>
<organism evidence="3 4">
    <name type="scientific">Ostreobium quekettii</name>
    <dbReference type="NCBI Taxonomy" id="121088"/>
    <lineage>
        <taxon>Eukaryota</taxon>
        <taxon>Viridiplantae</taxon>
        <taxon>Chlorophyta</taxon>
        <taxon>core chlorophytes</taxon>
        <taxon>Ulvophyceae</taxon>
        <taxon>TCBD clade</taxon>
        <taxon>Bryopsidales</taxon>
        <taxon>Ostreobineae</taxon>
        <taxon>Ostreobiaceae</taxon>
        <taxon>Ostreobium</taxon>
    </lineage>
</organism>
<feature type="compositionally biased region" description="Basic and acidic residues" evidence="1">
    <location>
        <begin position="10"/>
        <end position="21"/>
    </location>
</feature>
<proteinExistence type="predicted"/>
<dbReference type="Pfam" id="PF23760">
    <property type="entry name" value="Beta-prop_DCAF12"/>
    <property type="match status" value="1"/>
</dbReference>
<name>A0A8S1IXG1_9CHLO</name>
<dbReference type="EMBL" id="CAJHUC010000875">
    <property type="protein sequence ID" value="CAD7698716.1"/>
    <property type="molecule type" value="Genomic_DNA"/>
</dbReference>
<evidence type="ECO:0000256" key="1">
    <source>
        <dbReference type="SAM" id="MobiDB-lite"/>
    </source>
</evidence>
<evidence type="ECO:0000313" key="4">
    <source>
        <dbReference type="Proteomes" id="UP000708148"/>
    </source>
</evidence>
<evidence type="ECO:0000313" key="3">
    <source>
        <dbReference type="EMBL" id="CAD7698716.1"/>
    </source>
</evidence>